<name>A0A4Y2PNE4_ARAVE</name>
<sequence length="111" mass="13127">MEKGHEEMKNQIQSHVKSQVVEFKNHVNICIERIEDVQSVKREIEEVKGEVQRKMEEVEDKVHGKIEKVEEKFQGKIGDIEKRLSELEDRQINFRQIQSSCIPDLLPNPFE</sequence>
<comment type="caution">
    <text evidence="2">The sequence shown here is derived from an EMBL/GenBank/DDBJ whole genome shotgun (WGS) entry which is preliminary data.</text>
</comment>
<organism evidence="2 3">
    <name type="scientific">Araneus ventricosus</name>
    <name type="common">Orbweaver spider</name>
    <name type="synonym">Epeira ventricosa</name>
    <dbReference type="NCBI Taxonomy" id="182803"/>
    <lineage>
        <taxon>Eukaryota</taxon>
        <taxon>Metazoa</taxon>
        <taxon>Ecdysozoa</taxon>
        <taxon>Arthropoda</taxon>
        <taxon>Chelicerata</taxon>
        <taxon>Arachnida</taxon>
        <taxon>Araneae</taxon>
        <taxon>Araneomorphae</taxon>
        <taxon>Entelegynae</taxon>
        <taxon>Araneoidea</taxon>
        <taxon>Araneidae</taxon>
        <taxon>Araneus</taxon>
    </lineage>
</organism>
<evidence type="ECO:0000256" key="1">
    <source>
        <dbReference type="SAM" id="Coils"/>
    </source>
</evidence>
<reference evidence="2 3" key="1">
    <citation type="journal article" date="2019" name="Sci. Rep.">
        <title>Orb-weaving spider Araneus ventricosus genome elucidates the spidroin gene catalogue.</title>
        <authorList>
            <person name="Kono N."/>
            <person name="Nakamura H."/>
            <person name="Ohtoshi R."/>
            <person name="Moran D.A.P."/>
            <person name="Shinohara A."/>
            <person name="Yoshida Y."/>
            <person name="Fujiwara M."/>
            <person name="Mori M."/>
            <person name="Tomita M."/>
            <person name="Arakawa K."/>
        </authorList>
    </citation>
    <scope>NUCLEOTIDE SEQUENCE [LARGE SCALE GENOMIC DNA]</scope>
</reference>
<keyword evidence="3" id="KW-1185">Reference proteome</keyword>
<dbReference type="SUPFAM" id="SSF58113">
    <property type="entry name" value="Apolipoprotein A-I"/>
    <property type="match status" value="1"/>
</dbReference>
<feature type="coiled-coil region" evidence="1">
    <location>
        <begin position="37"/>
        <end position="90"/>
    </location>
</feature>
<dbReference type="EMBL" id="BGPR01293887">
    <property type="protein sequence ID" value="GBN51757.1"/>
    <property type="molecule type" value="Genomic_DNA"/>
</dbReference>
<proteinExistence type="predicted"/>
<dbReference type="AlphaFoldDB" id="A0A4Y2PNE4"/>
<dbReference type="OrthoDB" id="8300685at2759"/>
<evidence type="ECO:0000313" key="2">
    <source>
        <dbReference type="EMBL" id="GBN51757.1"/>
    </source>
</evidence>
<gene>
    <name evidence="2" type="ORF">AVEN_211922_1</name>
</gene>
<accession>A0A4Y2PNE4</accession>
<evidence type="ECO:0000313" key="3">
    <source>
        <dbReference type="Proteomes" id="UP000499080"/>
    </source>
</evidence>
<keyword evidence="1" id="KW-0175">Coiled coil</keyword>
<protein>
    <submittedName>
        <fullName evidence="2">Uncharacterized protein</fullName>
    </submittedName>
</protein>
<dbReference type="Gene3D" id="1.20.120.20">
    <property type="entry name" value="Apolipoprotein"/>
    <property type="match status" value="1"/>
</dbReference>
<dbReference type="Proteomes" id="UP000499080">
    <property type="component" value="Unassembled WGS sequence"/>
</dbReference>